<evidence type="ECO:0000313" key="5">
    <source>
        <dbReference type="Proteomes" id="UP000503251"/>
    </source>
</evidence>
<gene>
    <name evidence="3" type="ORF">DQK91_20065</name>
    <name evidence="2" type="ORF">E8L03_16400</name>
</gene>
<evidence type="ECO:0000313" key="4">
    <source>
        <dbReference type="Proteomes" id="UP000434052"/>
    </source>
</evidence>
<keyword evidence="5" id="KW-1185">Reference proteome</keyword>
<dbReference type="EMBL" id="CP039543">
    <property type="protein sequence ID" value="QJT10416.1"/>
    <property type="molecule type" value="Genomic_DNA"/>
</dbReference>
<sequence>MNTIDQINGPAGLNRPDKSTEQTQAANKAERDAETKQTATAGTTDSVHLRYSMTPPTETLDEESAKAMVQRVQAAGAEELTAAHGGLDPERVYKLLGLLG</sequence>
<dbReference type="Proteomes" id="UP000434052">
    <property type="component" value="Unassembled WGS sequence"/>
</dbReference>
<evidence type="ECO:0000313" key="3">
    <source>
        <dbReference type="EMBL" id="TVM30663.1"/>
    </source>
</evidence>
<feature type="region of interest" description="Disordered" evidence="1">
    <location>
        <begin position="1"/>
        <end position="62"/>
    </location>
</feature>
<dbReference type="AlphaFoldDB" id="A0A6P1ZAP2"/>
<dbReference type="Proteomes" id="UP000503251">
    <property type="component" value="Chromosome"/>
</dbReference>
<evidence type="ECO:0000256" key="1">
    <source>
        <dbReference type="SAM" id="MobiDB-lite"/>
    </source>
</evidence>
<evidence type="ECO:0000313" key="2">
    <source>
        <dbReference type="EMBL" id="QJT10416.1"/>
    </source>
</evidence>
<dbReference type="OrthoDB" id="9881136at2"/>
<protein>
    <submittedName>
        <fullName evidence="3">Uncharacterized protein</fullName>
    </submittedName>
</protein>
<accession>A0A6P1ZAP2</accession>
<dbReference type="EMBL" id="QMIF01000020">
    <property type="protein sequence ID" value="TVM30663.1"/>
    <property type="molecule type" value="Genomic_DNA"/>
</dbReference>
<proteinExistence type="predicted"/>
<dbReference type="RefSeq" id="WP_144307199.1">
    <property type="nucleotide sequence ID" value="NZ_CP039543.1"/>
</dbReference>
<name>A0A6P1ZAP2_9BACT</name>
<reference evidence="2 5" key="2">
    <citation type="submission" date="2019-04" db="EMBL/GenBank/DDBJ databases">
        <title>Isolation and culture of sulfate reducing bacteria from the cold seep of the South China Sea.</title>
        <authorList>
            <person name="Sun C."/>
            <person name="Liu R."/>
        </authorList>
    </citation>
    <scope>NUCLEOTIDE SEQUENCE [LARGE SCALE GENOMIC DNA]</scope>
    <source>
        <strain evidence="2 5">CS1</strain>
    </source>
</reference>
<feature type="compositionally biased region" description="Polar residues" evidence="1">
    <location>
        <begin position="36"/>
        <end position="46"/>
    </location>
</feature>
<reference evidence="3 4" key="1">
    <citation type="submission" date="2018-06" db="EMBL/GenBank/DDBJ databases">
        <title>Complete genome of Desulfovibrio marinus P48SEP.</title>
        <authorList>
            <person name="Crispim J.S."/>
            <person name="Vidigal P.M.P."/>
            <person name="Silva L.C.F."/>
            <person name="Araujo L.C."/>
            <person name="Laguardia C.N."/>
            <person name="Dias R.S."/>
            <person name="Sousa M.P."/>
            <person name="Paula S.O."/>
            <person name="Silva C."/>
        </authorList>
    </citation>
    <scope>NUCLEOTIDE SEQUENCE [LARGE SCALE GENOMIC DNA]</scope>
    <source>
        <strain evidence="3 4">P48SEP</strain>
    </source>
</reference>
<organism evidence="3 4">
    <name type="scientific">Oceanidesulfovibrio marinus</name>
    <dbReference type="NCBI Taxonomy" id="370038"/>
    <lineage>
        <taxon>Bacteria</taxon>
        <taxon>Pseudomonadati</taxon>
        <taxon>Thermodesulfobacteriota</taxon>
        <taxon>Desulfovibrionia</taxon>
        <taxon>Desulfovibrionales</taxon>
        <taxon>Desulfovibrionaceae</taxon>
        <taxon>Oceanidesulfovibrio</taxon>
    </lineage>
</organism>